<comment type="caution">
    <text evidence="1">The sequence shown here is derived from an EMBL/GenBank/DDBJ whole genome shotgun (WGS) entry which is preliminary data.</text>
</comment>
<organism evidence="1 2">
    <name type="scientific">Trapa natans</name>
    <name type="common">Water chestnut</name>
    <dbReference type="NCBI Taxonomy" id="22666"/>
    <lineage>
        <taxon>Eukaryota</taxon>
        <taxon>Viridiplantae</taxon>
        <taxon>Streptophyta</taxon>
        <taxon>Embryophyta</taxon>
        <taxon>Tracheophyta</taxon>
        <taxon>Spermatophyta</taxon>
        <taxon>Magnoliopsida</taxon>
        <taxon>eudicotyledons</taxon>
        <taxon>Gunneridae</taxon>
        <taxon>Pentapetalae</taxon>
        <taxon>rosids</taxon>
        <taxon>malvids</taxon>
        <taxon>Myrtales</taxon>
        <taxon>Lythraceae</taxon>
        <taxon>Trapa</taxon>
    </lineage>
</organism>
<protein>
    <submittedName>
        <fullName evidence="1">Uncharacterized protein</fullName>
    </submittedName>
</protein>
<keyword evidence="2" id="KW-1185">Reference proteome</keyword>
<dbReference type="AlphaFoldDB" id="A0AAN7RBK5"/>
<sequence>MRTRFLPIDYFGSPSSSTSYFSLPVPRLPPPPCLSSKRFLLFDLLPITDVHLDINNLKIEIALVKLLTDVIPHKIDVPGENFEPAFSSDEKDIANHGVESETEVIHGVKGATESYRSHELAAPEDRRSRHESKQCIVDKSVELTELVHFEIPELDVHLEGLHAFGIEHADIFSGFPPIENDMVGIKQVLEMHNNHEIEESVYSFEYIKLENLMEPQADLVEDECCVQGSSNFHLPLLEVNNISSGNFVFMSMEDDIATLFTKIEGQLLTQKEDFTIADEHILNFMECALLKSPSHDSPAIQCSETDLSSAEIFLDIDFINIGGILSPQENLSSYQGMQGGNQFLSLNPVVLEEFQTLEIGLAPIFDFFHSGKFHEHDPCKEMLKDGVIWKSLDDLVINHELALVDDMFRSLPIPVLPDKKAMELLHDITGKVYIGLELRPLSASDDIYLDWNLLEEDKCSSATFSFFLYMIRTIDFLSINFDWRTSSISEIVLDFVLSDFGSDELSVDESHKSTDIACSPGSVLNGHEEVASTESQFGHQVHTTHKRLPEDNFRRTSSVFNSMSPFNDLDFFLNPSKSGTDKKDTKPIMDSNGITEKVQSINSMEVHESPVRQFQKKDFILHQVHLSDDLIAITVNMERIYLDILERNAELKSLHCSFQEVDAFRLLSISKLVFIDCIKNLGRQKPLLRARGEMIITCSTLCAIKQIAWYLCFYGISTAQSYLDKLCEGFDFFASRLSAFQKFLMDNNGQPGMVKASSHPSLLFIQDILISSTNQNGFKALVVADKVFCSALKLLLTSLGISFTQLNEFTKYPIRGLSDHVDFSNQNTEFLQEKVCFLAYPE</sequence>
<name>A0AAN7RBK5_TRANT</name>
<dbReference type="InterPro" id="IPR038824">
    <property type="entry name" value="SHOC1-like"/>
</dbReference>
<evidence type="ECO:0000313" key="1">
    <source>
        <dbReference type="EMBL" id="KAK4793068.1"/>
    </source>
</evidence>
<dbReference type="PANTHER" id="PTHR35764">
    <property type="entry name" value="PROTEIN SHORTAGE IN CHIASMATA 1"/>
    <property type="match status" value="1"/>
</dbReference>
<reference evidence="1 2" key="1">
    <citation type="journal article" date="2023" name="Hortic Res">
        <title>Pangenome of water caltrop reveals structural variations and asymmetric subgenome divergence after allopolyploidization.</title>
        <authorList>
            <person name="Zhang X."/>
            <person name="Chen Y."/>
            <person name="Wang L."/>
            <person name="Yuan Y."/>
            <person name="Fang M."/>
            <person name="Shi L."/>
            <person name="Lu R."/>
            <person name="Comes H.P."/>
            <person name="Ma Y."/>
            <person name="Chen Y."/>
            <person name="Huang G."/>
            <person name="Zhou Y."/>
            <person name="Zheng Z."/>
            <person name="Qiu Y."/>
        </authorList>
    </citation>
    <scope>NUCLEOTIDE SEQUENCE [LARGE SCALE GENOMIC DNA]</scope>
    <source>
        <strain evidence="1">F231</strain>
    </source>
</reference>
<dbReference type="GO" id="GO:0000712">
    <property type="term" value="P:resolution of meiotic recombination intermediates"/>
    <property type="evidence" value="ECO:0007669"/>
    <property type="project" value="TreeGrafter"/>
</dbReference>
<proteinExistence type="predicted"/>
<dbReference type="EMBL" id="JAXQNO010000008">
    <property type="protein sequence ID" value="KAK4793068.1"/>
    <property type="molecule type" value="Genomic_DNA"/>
</dbReference>
<gene>
    <name evidence="1" type="ORF">SAY86_023503</name>
</gene>
<dbReference type="PANTHER" id="PTHR35764:SF1">
    <property type="entry name" value="PROTEIN SHORTAGE IN CHIASMATA 1"/>
    <property type="match status" value="1"/>
</dbReference>
<evidence type="ECO:0000313" key="2">
    <source>
        <dbReference type="Proteomes" id="UP001346149"/>
    </source>
</evidence>
<accession>A0AAN7RBK5</accession>
<dbReference type="Proteomes" id="UP001346149">
    <property type="component" value="Unassembled WGS sequence"/>
</dbReference>